<reference evidence="2" key="2">
    <citation type="submission" date="2025-08" db="UniProtKB">
        <authorList>
            <consortium name="RefSeq"/>
        </authorList>
    </citation>
    <scope>IDENTIFICATION</scope>
    <source>
        <tissue evidence="2">Leaf</tissue>
    </source>
</reference>
<proteinExistence type="predicted"/>
<name>A0AC58SJD0_TOBAC</name>
<evidence type="ECO:0000313" key="2">
    <source>
        <dbReference type="RefSeq" id="XP_075085075.1"/>
    </source>
</evidence>
<reference evidence="1" key="1">
    <citation type="journal article" date="2014" name="Nat. Commun.">
        <title>The tobacco genome sequence and its comparison with those of tomato and potato.</title>
        <authorList>
            <person name="Sierro N."/>
            <person name="Battey J.N."/>
            <person name="Ouadi S."/>
            <person name="Bakaher N."/>
            <person name="Bovet L."/>
            <person name="Willig A."/>
            <person name="Goepfert S."/>
            <person name="Peitsch M.C."/>
            <person name="Ivanov N.V."/>
        </authorList>
    </citation>
    <scope>NUCLEOTIDE SEQUENCE [LARGE SCALE GENOMIC DNA]</scope>
</reference>
<dbReference type="Proteomes" id="UP000790787">
    <property type="component" value="Chromosome 13"/>
</dbReference>
<organism evidence="1 2">
    <name type="scientific">Nicotiana tabacum</name>
    <name type="common">Common tobacco</name>
    <dbReference type="NCBI Taxonomy" id="4097"/>
    <lineage>
        <taxon>Eukaryota</taxon>
        <taxon>Viridiplantae</taxon>
        <taxon>Streptophyta</taxon>
        <taxon>Embryophyta</taxon>
        <taxon>Tracheophyta</taxon>
        <taxon>Spermatophyta</taxon>
        <taxon>Magnoliopsida</taxon>
        <taxon>eudicotyledons</taxon>
        <taxon>Gunneridae</taxon>
        <taxon>Pentapetalae</taxon>
        <taxon>asterids</taxon>
        <taxon>lamiids</taxon>
        <taxon>Solanales</taxon>
        <taxon>Solanaceae</taxon>
        <taxon>Nicotianoideae</taxon>
        <taxon>Nicotianeae</taxon>
        <taxon>Nicotiana</taxon>
    </lineage>
</organism>
<evidence type="ECO:0000313" key="1">
    <source>
        <dbReference type="Proteomes" id="UP000790787"/>
    </source>
</evidence>
<protein>
    <submittedName>
        <fullName evidence="2">Uncharacterized protein LOC142168309</fullName>
    </submittedName>
</protein>
<gene>
    <name evidence="2" type="primary">LOC142168309</name>
</gene>
<sequence>MRVFGCLGYVTEVRKYDKFAPKAVPVVFLGYSMTQKGYKVYGIHSKTFTISQDVVFKEYVFPFKFAHTTSSIFPVLDLTSVLLSSPENKSPSQHSQFSPSTPSTPSSSSPGGEFPLHTTSGKTTASTGETSSAGDHDVSVSLPAEPRLTLSSPLPSPEASLTRRSSRDSKPPIWMKDYVTHNRGKAHFCYPISTCVSYDNVSSSFGSALAAYSAIIEPKTFAEAVKDPKWVAAIKDEISALENNNTWSIVALPPGKMPIGCKWGFKVKYTSSEEVKRYKA</sequence>
<accession>A0AC58SJD0</accession>
<keyword evidence="1" id="KW-1185">Reference proteome</keyword>
<dbReference type="RefSeq" id="XP_075085075.1">
    <property type="nucleotide sequence ID" value="XM_075228974.1"/>
</dbReference>